<dbReference type="EMBL" id="JACHGI010000001">
    <property type="protein sequence ID" value="MBB6464343.1"/>
    <property type="molecule type" value="Genomic_DNA"/>
</dbReference>
<dbReference type="PROSITE" id="PS51186">
    <property type="entry name" value="GNAT"/>
    <property type="match status" value="1"/>
</dbReference>
<evidence type="ECO:0000313" key="4">
    <source>
        <dbReference type="EMBL" id="MBB6464343.1"/>
    </source>
</evidence>
<comment type="caution">
    <text evidence="4">The sequence shown here is derived from an EMBL/GenBank/DDBJ whole genome shotgun (WGS) entry which is preliminary data.</text>
</comment>
<proteinExistence type="predicted"/>
<dbReference type="RefSeq" id="WP_184766948.1">
    <property type="nucleotide sequence ID" value="NZ_JACHGI010000001.1"/>
</dbReference>
<dbReference type="InterPro" id="IPR050832">
    <property type="entry name" value="Bact_Acetyltransf"/>
</dbReference>
<organism evidence="4 5">
    <name type="scientific">Aminobacter carboxidus</name>
    <dbReference type="NCBI Taxonomy" id="376165"/>
    <lineage>
        <taxon>Bacteria</taxon>
        <taxon>Pseudomonadati</taxon>
        <taxon>Pseudomonadota</taxon>
        <taxon>Alphaproteobacteria</taxon>
        <taxon>Hyphomicrobiales</taxon>
        <taxon>Phyllobacteriaceae</taxon>
        <taxon>Aminobacter</taxon>
    </lineage>
</organism>
<keyword evidence="1" id="KW-0808">Transferase</keyword>
<dbReference type="SUPFAM" id="SSF55729">
    <property type="entry name" value="Acyl-CoA N-acyltransferases (Nat)"/>
    <property type="match status" value="1"/>
</dbReference>
<accession>A0A8E1W9U7</accession>
<dbReference type="GO" id="GO:0016747">
    <property type="term" value="F:acyltransferase activity, transferring groups other than amino-acyl groups"/>
    <property type="evidence" value="ECO:0007669"/>
    <property type="project" value="InterPro"/>
</dbReference>
<dbReference type="InterPro" id="IPR000182">
    <property type="entry name" value="GNAT_dom"/>
</dbReference>
<keyword evidence="4" id="KW-0687">Ribonucleoprotein</keyword>
<feature type="domain" description="N-acetyltransferase" evidence="3">
    <location>
        <begin position="29"/>
        <end position="160"/>
    </location>
</feature>
<protein>
    <submittedName>
        <fullName evidence="4">Ribosomal protein S18 acetylase RimI-like enzyme</fullName>
    </submittedName>
</protein>
<sequence>MPSPQGENDVRLRRMLPGDLLPARWPAGFVMRTFQVADAAALYDLLELVFDDGMNGSFDQWWSRLEADSEFDPELCFLVFDHDGRLAGAALSWTSGFLKDLAVDPTFRGKGIAEALLWHVFASFAARGVSHIDLKTNLVDNATAVRLYARLGMVEVDWGG</sequence>
<dbReference type="Proteomes" id="UP000532373">
    <property type="component" value="Unassembled WGS sequence"/>
</dbReference>
<dbReference type="PANTHER" id="PTHR43877">
    <property type="entry name" value="AMINOALKYLPHOSPHONATE N-ACETYLTRANSFERASE-RELATED-RELATED"/>
    <property type="match status" value="1"/>
</dbReference>
<evidence type="ECO:0000259" key="3">
    <source>
        <dbReference type="PROSITE" id="PS51186"/>
    </source>
</evidence>
<keyword evidence="4" id="KW-0689">Ribosomal protein</keyword>
<name>A0A8E1W9U7_9HYPH</name>
<dbReference type="PANTHER" id="PTHR43877:SF5">
    <property type="entry name" value="BLL8307 PROTEIN"/>
    <property type="match status" value="1"/>
</dbReference>
<evidence type="ECO:0000256" key="1">
    <source>
        <dbReference type="ARBA" id="ARBA00022679"/>
    </source>
</evidence>
<gene>
    <name evidence="4" type="ORF">HNQ96_000190</name>
</gene>
<reference evidence="4 5" key="1">
    <citation type="submission" date="2020-08" db="EMBL/GenBank/DDBJ databases">
        <title>Genomic Encyclopedia of Type Strains, Phase IV (KMG-IV): sequencing the most valuable type-strain genomes for metagenomic binning, comparative biology and taxonomic classification.</title>
        <authorList>
            <person name="Goeker M."/>
        </authorList>
    </citation>
    <scope>NUCLEOTIDE SEQUENCE [LARGE SCALE GENOMIC DNA]</scope>
    <source>
        <strain evidence="4 5">DSM 17454</strain>
    </source>
</reference>
<dbReference type="Pfam" id="PF00583">
    <property type="entry name" value="Acetyltransf_1"/>
    <property type="match status" value="1"/>
</dbReference>
<evidence type="ECO:0000256" key="2">
    <source>
        <dbReference type="ARBA" id="ARBA00023315"/>
    </source>
</evidence>
<keyword evidence="2" id="KW-0012">Acyltransferase</keyword>
<dbReference type="InterPro" id="IPR016181">
    <property type="entry name" value="Acyl_CoA_acyltransferase"/>
</dbReference>
<dbReference type="Gene3D" id="3.40.630.30">
    <property type="match status" value="1"/>
</dbReference>
<dbReference type="GO" id="GO:0005840">
    <property type="term" value="C:ribosome"/>
    <property type="evidence" value="ECO:0007669"/>
    <property type="project" value="UniProtKB-KW"/>
</dbReference>
<dbReference type="AlphaFoldDB" id="A0A8E1W9U7"/>
<evidence type="ECO:0000313" key="5">
    <source>
        <dbReference type="Proteomes" id="UP000532373"/>
    </source>
</evidence>
<dbReference type="CDD" id="cd04301">
    <property type="entry name" value="NAT_SF"/>
    <property type="match status" value="1"/>
</dbReference>